<keyword evidence="3" id="KW-1185">Reference proteome</keyword>
<reference evidence="3" key="1">
    <citation type="journal article" date="2005" name="Nature">
        <title>The map-based sequence of the rice genome.</title>
        <authorList>
            <consortium name="International rice genome sequencing project (IRGSP)"/>
            <person name="Matsumoto T."/>
            <person name="Wu J."/>
            <person name="Kanamori H."/>
            <person name="Katayose Y."/>
            <person name="Fujisawa M."/>
            <person name="Namiki N."/>
            <person name="Mizuno H."/>
            <person name="Yamamoto K."/>
            <person name="Antonio B.A."/>
            <person name="Baba T."/>
            <person name="Sakata K."/>
            <person name="Nagamura Y."/>
            <person name="Aoki H."/>
            <person name="Arikawa K."/>
            <person name="Arita K."/>
            <person name="Bito T."/>
            <person name="Chiden Y."/>
            <person name="Fujitsuka N."/>
            <person name="Fukunaka R."/>
            <person name="Hamada M."/>
            <person name="Harada C."/>
            <person name="Hayashi A."/>
            <person name="Hijishita S."/>
            <person name="Honda M."/>
            <person name="Hosokawa S."/>
            <person name="Ichikawa Y."/>
            <person name="Idonuma A."/>
            <person name="Iijima M."/>
            <person name="Ikeda M."/>
            <person name="Ikeno M."/>
            <person name="Ito K."/>
            <person name="Ito S."/>
            <person name="Ito T."/>
            <person name="Ito Y."/>
            <person name="Ito Y."/>
            <person name="Iwabuchi A."/>
            <person name="Kamiya K."/>
            <person name="Karasawa W."/>
            <person name="Kurita K."/>
            <person name="Katagiri S."/>
            <person name="Kikuta A."/>
            <person name="Kobayashi H."/>
            <person name="Kobayashi N."/>
            <person name="Machita K."/>
            <person name="Maehara T."/>
            <person name="Masukawa M."/>
            <person name="Mizubayashi T."/>
            <person name="Mukai Y."/>
            <person name="Nagasaki H."/>
            <person name="Nagata Y."/>
            <person name="Naito S."/>
            <person name="Nakashima M."/>
            <person name="Nakama Y."/>
            <person name="Nakamichi Y."/>
            <person name="Nakamura M."/>
            <person name="Meguro A."/>
            <person name="Negishi M."/>
            <person name="Ohta I."/>
            <person name="Ohta T."/>
            <person name="Okamoto M."/>
            <person name="Ono N."/>
            <person name="Saji S."/>
            <person name="Sakaguchi M."/>
            <person name="Sakai K."/>
            <person name="Shibata M."/>
            <person name="Shimokawa T."/>
            <person name="Song J."/>
            <person name="Takazaki Y."/>
            <person name="Terasawa K."/>
            <person name="Tsugane M."/>
            <person name="Tsuji K."/>
            <person name="Ueda S."/>
            <person name="Waki K."/>
            <person name="Yamagata H."/>
            <person name="Yamamoto M."/>
            <person name="Yamamoto S."/>
            <person name="Yamane H."/>
            <person name="Yoshiki S."/>
            <person name="Yoshihara R."/>
            <person name="Yukawa K."/>
            <person name="Zhong H."/>
            <person name="Yano M."/>
            <person name="Yuan Q."/>
            <person name="Ouyang S."/>
            <person name="Liu J."/>
            <person name="Jones K.M."/>
            <person name="Gansberger K."/>
            <person name="Moffat K."/>
            <person name="Hill J."/>
            <person name="Bera J."/>
            <person name="Fadrosh D."/>
            <person name="Jin S."/>
            <person name="Johri S."/>
            <person name="Kim M."/>
            <person name="Overton L."/>
            <person name="Reardon M."/>
            <person name="Tsitrin T."/>
            <person name="Vuong H."/>
            <person name="Weaver B."/>
            <person name="Ciecko A."/>
            <person name="Tallon L."/>
            <person name="Jackson J."/>
            <person name="Pai G."/>
            <person name="Aken S.V."/>
            <person name="Utterback T."/>
            <person name="Reidmuller S."/>
            <person name="Feldblyum T."/>
            <person name="Hsiao J."/>
            <person name="Zismann V."/>
            <person name="Iobst S."/>
            <person name="de Vazeille A.R."/>
            <person name="Buell C.R."/>
            <person name="Ying K."/>
            <person name="Li Y."/>
            <person name="Lu T."/>
            <person name="Huang Y."/>
            <person name="Zhao Q."/>
            <person name="Feng Q."/>
            <person name="Zhang L."/>
            <person name="Zhu J."/>
            <person name="Weng Q."/>
            <person name="Mu J."/>
            <person name="Lu Y."/>
            <person name="Fan D."/>
            <person name="Liu Y."/>
            <person name="Guan J."/>
            <person name="Zhang Y."/>
            <person name="Yu S."/>
            <person name="Liu X."/>
            <person name="Zhang Y."/>
            <person name="Hong G."/>
            <person name="Han B."/>
            <person name="Choisne N."/>
            <person name="Demange N."/>
            <person name="Orjeda G."/>
            <person name="Samain S."/>
            <person name="Cattolico L."/>
            <person name="Pelletier E."/>
            <person name="Couloux A."/>
            <person name="Segurens B."/>
            <person name="Wincker P."/>
            <person name="D'Hont A."/>
            <person name="Scarpelli C."/>
            <person name="Weissenbach J."/>
            <person name="Salanoubat M."/>
            <person name="Quetier F."/>
            <person name="Yu Y."/>
            <person name="Kim H.R."/>
            <person name="Rambo T."/>
            <person name="Currie J."/>
            <person name="Collura K."/>
            <person name="Luo M."/>
            <person name="Yang T."/>
            <person name="Ammiraju J.S.S."/>
            <person name="Engler F."/>
            <person name="Soderlund C."/>
            <person name="Wing R.A."/>
            <person name="Palmer L.E."/>
            <person name="de la Bastide M."/>
            <person name="Spiegel L."/>
            <person name="Nascimento L."/>
            <person name="Zutavern T."/>
            <person name="O'Shaughnessy A."/>
            <person name="Dike S."/>
            <person name="Dedhia N."/>
            <person name="Preston R."/>
            <person name="Balija V."/>
            <person name="McCombie W.R."/>
            <person name="Chow T."/>
            <person name="Chen H."/>
            <person name="Chung M."/>
            <person name="Chen C."/>
            <person name="Shaw J."/>
            <person name="Wu H."/>
            <person name="Hsiao K."/>
            <person name="Chao Y."/>
            <person name="Chu M."/>
            <person name="Cheng C."/>
            <person name="Hour A."/>
            <person name="Lee P."/>
            <person name="Lin S."/>
            <person name="Lin Y."/>
            <person name="Liou J."/>
            <person name="Liu S."/>
            <person name="Hsing Y."/>
            <person name="Raghuvanshi S."/>
            <person name="Mohanty A."/>
            <person name="Bharti A.K."/>
            <person name="Gaur A."/>
            <person name="Gupta V."/>
            <person name="Kumar D."/>
            <person name="Ravi V."/>
            <person name="Vij S."/>
            <person name="Kapur A."/>
            <person name="Khurana P."/>
            <person name="Khurana P."/>
            <person name="Khurana J.P."/>
            <person name="Tyagi A.K."/>
            <person name="Gaikwad K."/>
            <person name="Singh A."/>
            <person name="Dalal V."/>
            <person name="Srivastava S."/>
            <person name="Dixit A."/>
            <person name="Pal A.K."/>
            <person name="Ghazi I.A."/>
            <person name="Yadav M."/>
            <person name="Pandit A."/>
            <person name="Bhargava A."/>
            <person name="Sureshbabu K."/>
            <person name="Batra K."/>
            <person name="Sharma T.R."/>
            <person name="Mohapatra T."/>
            <person name="Singh N.K."/>
            <person name="Messing J."/>
            <person name="Nelson A.B."/>
            <person name="Fuks G."/>
            <person name="Kavchok S."/>
            <person name="Keizer G."/>
            <person name="Linton E."/>
            <person name="Llaca V."/>
            <person name="Song R."/>
            <person name="Tanyolac B."/>
            <person name="Young S."/>
            <person name="Ho-Il K."/>
            <person name="Hahn J.H."/>
            <person name="Sangsakoo G."/>
            <person name="Vanavichit A."/>
            <person name="de Mattos Luiz.A.T."/>
            <person name="Zimmer P.D."/>
            <person name="Malone G."/>
            <person name="Dellagostin O."/>
            <person name="de Oliveira A.C."/>
            <person name="Bevan M."/>
            <person name="Bancroft I."/>
            <person name="Minx P."/>
            <person name="Cordum H."/>
            <person name="Wilson R."/>
            <person name="Cheng Z."/>
            <person name="Jin W."/>
            <person name="Jiang J."/>
            <person name="Leong S.A."/>
            <person name="Iwama H."/>
            <person name="Gojobori T."/>
            <person name="Itoh T."/>
            <person name="Niimura Y."/>
            <person name="Fujii Y."/>
            <person name="Habara T."/>
            <person name="Sakai H."/>
            <person name="Sato Y."/>
            <person name="Wilson G."/>
            <person name="Kumar K."/>
            <person name="McCouch S."/>
            <person name="Juretic N."/>
            <person name="Hoen D."/>
            <person name="Wright S."/>
            <person name="Bruskiewich R."/>
            <person name="Bureau T."/>
            <person name="Miyao A."/>
            <person name="Hirochika H."/>
            <person name="Nishikawa T."/>
            <person name="Kadowaki K."/>
            <person name="Sugiura M."/>
            <person name="Burr B."/>
            <person name="Sasaki T."/>
        </authorList>
    </citation>
    <scope>NUCLEOTIDE SEQUENCE [LARGE SCALE GENOMIC DNA]</scope>
    <source>
        <strain evidence="3">cv. Nipponbare</strain>
    </source>
</reference>
<dbReference type="AlphaFoldDB" id="A0A0P0XP88"/>
<sequence>MGAPHGSTGCAAETAAAADRCGGGRRSWRGSCGSGLCWWPRCSSASPLPESDTETDTDASSSAGRRWKVGLVKAAATTTTVVAA</sequence>
<dbReference type="EMBL" id="AP014965">
    <property type="protein sequence ID" value="BAT08509.1"/>
    <property type="molecule type" value="Genomic_DNA"/>
</dbReference>
<name>A0A0P0XP88_ORYSJ</name>
<accession>A0A0P0XP88</accession>
<evidence type="ECO:0000313" key="3">
    <source>
        <dbReference type="Proteomes" id="UP000059680"/>
    </source>
</evidence>
<organism evidence="2 3">
    <name type="scientific">Oryza sativa subsp. japonica</name>
    <name type="common">Rice</name>
    <dbReference type="NCBI Taxonomy" id="39947"/>
    <lineage>
        <taxon>Eukaryota</taxon>
        <taxon>Viridiplantae</taxon>
        <taxon>Streptophyta</taxon>
        <taxon>Embryophyta</taxon>
        <taxon>Tracheophyta</taxon>
        <taxon>Spermatophyta</taxon>
        <taxon>Magnoliopsida</taxon>
        <taxon>Liliopsida</taxon>
        <taxon>Poales</taxon>
        <taxon>Poaceae</taxon>
        <taxon>BOP clade</taxon>
        <taxon>Oryzoideae</taxon>
        <taxon>Oryzeae</taxon>
        <taxon>Oryzinae</taxon>
        <taxon>Oryza</taxon>
        <taxon>Oryza sativa</taxon>
    </lineage>
</organism>
<reference evidence="2 3" key="3">
    <citation type="journal article" date="2013" name="Rice">
        <title>Improvement of the Oryza sativa Nipponbare reference genome using next generation sequence and optical map data.</title>
        <authorList>
            <person name="Kawahara Y."/>
            <person name="de la Bastide M."/>
            <person name="Hamilton J.P."/>
            <person name="Kanamori H."/>
            <person name="McCombie W.R."/>
            <person name="Ouyang S."/>
            <person name="Schwartz D.C."/>
            <person name="Tanaka T."/>
            <person name="Wu J."/>
            <person name="Zhou S."/>
            <person name="Childs K.L."/>
            <person name="Davidson R.M."/>
            <person name="Lin H."/>
            <person name="Quesada-Ocampo L."/>
            <person name="Vaillancourt B."/>
            <person name="Sakai H."/>
            <person name="Lee S.S."/>
            <person name="Kim J."/>
            <person name="Numa H."/>
            <person name="Itoh T."/>
            <person name="Buell C.R."/>
            <person name="Matsumoto T."/>
        </authorList>
    </citation>
    <scope>NUCLEOTIDE SEQUENCE [LARGE SCALE GENOMIC DNA]</scope>
    <source>
        <strain evidence="3">cv. Nipponbare</strain>
    </source>
</reference>
<dbReference type="Gramene" id="Os09t0464350-00">
    <property type="protein sequence ID" value="Os09t0464350-00"/>
    <property type="gene ID" value="Os09g0464350"/>
</dbReference>
<dbReference type="PaxDb" id="39947-A0A0P0XP88"/>
<dbReference type="Proteomes" id="UP000059680">
    <property type="component" value="Chromosome 9"/>
</dbReference>
<gene>
    <name evidence="2" type="ordered locus">Os09g0464350</name>
    <name evidence="2" type="ORF">OSNPB_090464350</name>
</gene>
<evidence type="ECO:0000313" key="2">
    <source>
        <dbReference type="EMBL" id="BAT08509.1"/>
    </source>
</evidence>
<reference evidence="2 3" key="2">
    <citation type="journal article" date="2013" name="Plant Cell Physiol.">
        <title>Rice Annotation Project Database (RAP-DB): an integrative and interactive database for rice genomics.</title>
        <authorList>
            <person name="Sakai H."/>
            <person name="Lee S.S."/>
            <person name="Tanaka T."/>
            <person name="Numa H."/>
            <person name="Kim J."/>
            <person name="Kawahara Y."/>
            <person name="Wakimoto H."/>
            <person name="Yang C.C."/>
            <person name="Iwamoto M."/>
            <person name="Abe T."/>
            <person name="Yamada Y."/>
            <person name="Muto A."/>
            <person name="Inokuchi H."/>
            <person name="Ikemura T."/>
            <person name="Matsumoto T."/>
            <person name="Sasaki T."/>
            <person name="Itoh T."/>
        </authorList>
    </citation>
    <scope>NUCLEOTIDE SEQUENCE [LARGE SCALE GENOMIC DNA]</scope>
    <source>
        <strain evidence="3">cv. Nipponbare</strain>
    </source>
</reference>
<feature type="region of interest" description="Disordered" evidence="1">
    <location>
        <begin position="44"/>
        <end position="66"/>
    </location>
</feature>
<proteinExistence type="predicted"/>
<dbReference type="InParanoid" id="A0A0P0XP88"/>
<evidence type="ECO:0000256" key="1">
    <source>
        <dbReference type="SAM" id="MobiDB-lite"/>
    </source>
</evidence>
<protein>
    <submittedName>
        <fullName evidence="2">Os09g0464350 protein</fullName>
    </submittedName>
</protein>